<evidence type="ECO:0000256" key="2">
    <source>
        <dbReference type="ARBA" id="ARBA00005583"/>
    </source>
</evidence>
<evidence type="ECO:0000313" key="10">
    <source>
        <dbReference type="EMBL" id="KQB85219.1"/>
    </source>
</evidence>
<gene>
    <name evidence="7 10" type="primary">mraY</name>
    <name evidence="10" type="ORF">Cocul_00357</name>
</gene>
<dbReference type="UniPathway" id="UPA00219"/>
<feature type="transmembrane region" description="Helical" evidence="7">
    <location>
        <begin position="80"/>
        <end position="102"/>
    </location>
</feature>
<dbReference type="GO" id="GO:0008963">
    <property type="term" value="F:phospho-N-acetylmuramoyl-pentapeptide-transferase activity"/>
    <property type="evidence" value="ECO:0007669"/>
    <property type="project" value="UniProtKB-UniRule"/>
</dbReference>
<proteinExistence type="inferred from homology"/>
<feature type="transmembrane region" description="Helical" evidence="7">
    <location>
        <begin position="51"/>
        <end position="74"/>
    </location>
</feature>
<dbReference type="GO" id="GO:0005886">
    <property type="term" value="C:plasma membrane"/>
    <property type="evidence" value="ECO:0007669"/>
    <property type="project" value="UniProtKB-SubCell"/>
</dbReference>
<organism evidence="10 11">
    <name type="scientific">Corynebacterium oculi</name>
    <dbReference type="NCBI Taxonomy" id="1544416"/>
    <lineage>
        <taxon>Bacteria</taxon>
        <taxon>Bacillati</taxon>
        <taxon>Actinomycetota</taxon>
        <taxon>Actinomycetes</taxon>
        <taxon>Mycobacteriales</taxon>
        <taxon>Corynebacteriaceae</taxon>
        <taxon>Corynebacterium</taxon>
    </lineage>
</organism>
<dbReference type="PATRIC" id="fig|1544416.3.peg.360"/>
<feature type="transmembrane region" description="Helical" evidence="7">
    <location>
        <begin position="263"/>
        <end position="282"/>
    </location>
</feature>
<feature type="transmembrane region" description="Helical" evidence="7">
    <location>
        <begin position="197"/>
        <end position="216"/>
    </location>
</feature>
<evidence type="ECO:0000313" key="11">
    <source>
        <dbReference type="Proteomes" id="UP000050517"/>
    </source>
</evidence>
<dbReference type="EC" id="2.7.8.13" evidence="7 8"/>
<evidence type="ECO:0000256" key="8">
    <source>
        <dbReference type="NCBIfam" id="TIGR00445"/>
    </source>
</evidence>
<evidence type="ECO:0000256" key="3">
    <source>
        <dbReference type="ARBA" id="ARBA00022679"/>
    </source>
</evidence>
<keyword evidence="3 7" id="KW-0808">Transferase</keyword>
<comment type="function">
    <text evidence="7">Catalyzes the initial step of the lipid cycle reactions in the biosynthesis of the cell wall peptidoglycan: transfers peptidoglycan precursor phospho-MurNAc-pentapeptide from UDP-MurNAc-pentapeptide onto the lipid carrier undecaprenyl phosphate, yielding undecaprenyl-pyrophosphoryl-MurNAc-pentapeptide, known as lipid I.</text>
</comment>
<feature type="transmembrane region" description="Helical" evidence="7">
    <location>
        <begin position="338"/>
        <end position="358"/>
    </location>
</feature>
<comment type="cofactor">
    <cofactor evidence="7 9">
        <name>Mg(2+)</name>
        <dbReference type="ChEBI" id="CHEBI:18420"/>
    </cofactor>
</comment>
<feature type="transmembrane region" description="Helical" evidence="7">
    <location>
        <begin position="6"/>
        <end position="23"/>
    </location>
</feature>
<dbReference type="PROSITE" id="PS01348">
    <property type="entry name" value="MRAY_2"/>
    <property type="match status" value="1"/>
</dbReference>
<dbReference type="AlphaFoldDB" id="A0A0Q0YFI0"/>
<dbReference type="GO" id="GO:0051992">
    <property type="term" value="F:UDP-N-acetylmuramoyl-L-alanyl-D-glutamyl-meso-2,6-diaminopimelyl-D-alanyl-D-alanine:undecaprenyl-phosphate transferase activity"/>
    <property type="evidence" value="ECO:0007669"/>
    <property type="project" value="RHEA"/>
</dbReference>
<dbReference type="CDD" id="cd06852">
    <property type="entry name" value="GT_MraY"/>
    <property type="match status" value="1"/>
</dbReference>
<keyword evidence="5 7" id="KW-1133">Transmembrane helix</keyword>
<feature type="transmembrane region" description="Helical" evidence="7">
    <location>
        <begin position="288"/>
        <end position="311"/>
    </location>
</feature>
<comment type="catalytic activity">
    <reaction evidence="7">
        <text>UDP-N-acetyl-alpha-D-muramoyl-L-alanyl-gamma-D-glutamyl-meso-2,6-diaminopimeloyl-D-alanyl-D-alanine + di-trans,octa-cis-undecaprenyl phosphate = di-trans,octa-cis-undecaprenyl diphospho-N-acetyl-alpha-D-muramoyl-L-alanyl-D-glutamyl-meso-2,6-diaminopimeloyl-D-alanyl-D-alanine + UMP</text>
        <dbReference type="Rhea" id="RHEA:28386"/>
        <dbReference type="ChEBI" id="CHEBI:57865"/>
        <dbReference type="ChEBI" id="CHEBI:60392"/>
        <dbReference type="ChEBI" id="CHEBI:61386"/>
        <dbReference type="ChEBI" id="CHEBI:61387"/>
        <dbReference type="EC" id="2.7.8.13"/>
    </reaction>
</comment>
<feature type="binding site" evidence="9">
    <location>
        <position position="190"/>
    </location>
    <ligand>
        <name>Mg(2+)</name>
        <dbReference type="ChEBI" id="CHEBI:18420"/>
    </ligand>
</feature>
<dbReference type="GO" id="GO:0051301">
    <property type="term" value="P:cell division"/>
    <property type="evidence" value="ECO:0007669"/>
    <property type="project" value="UniProtKB-KW"/>
</dbReference>
<comment type="pathway">
    <text evidence="7">Cell wall biogenesis; peptidoglycan biosynthesis.</text>
</comment>
<evidence type="ECO:0000256" key="6">
    <source>
        <dbReference type="ARBA" id="ARBA00023136"/>
    </source>
</evidence>
<keyword evidence="7 9" id="KW-0479">Metal-binding</keyword>
<keyword evidence="11" id="KW-1185">Reference proteome</keyword>
<accession>A0A0Q0YFI0</accession>
<reference evidence="10 11" key="1">
    <citation type="submission" date="2015-10" db="EMBL/GenBank/DDBJ databases">
        <title>Corynebacteirum lowii and Corynebacterium oculi species nova, derived from human clinical disease and and emended description of Corynebacterium mastiditis.</title>
        <authorList>
            <person name="Bernard K."/>
            <person name="Pacheco A.L."/>
            <person name="Mcdougall C."/>
            <person name="Burtx T."/>
            <person name="Weibe D."/>
            <person name="Tyler S."/>
            <person name="Olson A.B."/>
            <person name="Cnockaert M."/>
            <person name="Eguchi H."/>
            <person name="Kuwahara T."/>
            <person name="Nakayama-Imaohji H."/>
            <person name="Boudewijins M."/>
            <person name="Van Hoecke F."/>
            <person name="Bernier A.-M."/>
            <person name="Vandamme P."/>
        </authorList>
    </citation>
    <scope>NUCLEOTIDE SEQUENCE [LARGE SCALE GENOMIC DNA]</scope>
    <source>
        <strain evidence="10 11">NML 130210</strain>
    </source>
</reference>
<dbReference type="GO" id="GO:0071555">
    <property type="term" value="P:cell wall organization"/>
    <property type="evidence" value="ECO:0007669"/>
    <property type="project" value="UniProtKB-KW"/>
</dbReference>
<dbReference type="RefSeq" id="WP_055121581.1">
    <property type="nucleotide sequence ID" value="NZ_LKST01000001.1"/>
</dbReference>
<evidence type="ECO:0000256" key="1">
    <source>
        <dbReference type="ARBA" id="ARBA00004141"/>
    </source>
</evidence>
<dbReference type="PANTHER" id="PTHR22926:SF5">
    <property type="entry name" value="PHOSPHO-N-ACETYLMURAMOYL-PENTAPEPTIDE-TRANSFERASE HOMOLOG"/>
    <property type="match status" value="1"/>
</dbReference>
<dbReference type="GO" id="GO:0008360">
    <property type="term" value="P:regulation of cell shape"/>
    <property type="evidence" value="ECO:0007669"/>
    <property type="project" value="UniProtKB-KW"/>
</dbReference>
<feature type="transmembrane region" description="Helical" evidence="7">
    <location>
        <begin position="163"/>
        <end position="185"/>
    </location>
</feature>
<sequence>MTHIIIAGIVSFLVSIVTTPVLIKRFSSEGLGQEIREDGPKSHLRKRGTPTMGGIAIIAGIVAGYAVTGLYALATDTGSGGFTASGLLVLGLTLGLGGLGFADDSIKLFKSRNLGLNKTAKLVGQLVLGIAFAVLLLQFPDDKGITPGSTNLSFIRDIPTVDLALGGGIGLLFFIGFMVILISAWSNAVNLTDGLDGLAAGTTSLVMGGYMVLTFWQYRNSCSEQVGPGCYSVRDPLDLAVIAAAALGACLGFLWWNAAPAKIFMGDTGSLALGGLVAGLSVVSHTELLMIIFGILFVMEVSSVVIQVAVFKSTGKRFFRMAPIHHHFENGGWAETTVVIRFWILAALAVAVGMALFYGEWVGAADEYTVVALAERMGA</sequence>
<feature type="binding site" evidence="9">
    <location>
        <position position="267"/>
    </location>
    <ligand>
        <name>Mg(2+)</name>
        <dbReference type="ChEBI" id="CHEBI:18420"/>
    </ligand>
</feature>
<dbReference type="PROSITE" id="PS01347">
    <property type="entry name" value="MRAY_1"/>
    <property type="match status" value="1"/>
</dbReference>
<dbReference type="Proteomes" id="UP000050517">
    <property type="component" value="Unassembled WGS sequence"/>
</dbReference>
<dbReference type="Pfam" id="PF10555">
    <property type="entry name" value="MraY_sig1"/>
    <property type="match status" value="1"/>
</dbReference>
<dbReference type="InterPro" id="IPR003524">
    <property type="entry name" value="PNAcMuramoyl-5peptid_Trfase"/>
</dbReference>
<comment type="subcellular location">
    <subcellularLocation>
        <location evidence="7">Cell membrane</location>
        <topology evidence="7">Multi-pass membrane protein</topology>
    </subcellularLocation>
    <subcellularLocation>
        <location evidence="1">Membrane</location>
        <topology evidence="1">Multi-pass membrane protein</topology>
    </subcellularLocation>
</comment>
<keyword evidence="6 7" id="KW-0472">Membrane</keyword>
<dbReference type="InterPro" id="IPR000715">
    <property type="entry name" value="Glycosyl_transferase_4"/>
</dbReference>
<dbReference type="NCBIfam" id="TIGR00445">
    <property type="entry name" value="mraY"/>
    <property type="match status" value="1"/>
</dbReference>
<keyword evidence="7" id="KW-0132">Cell division</keyword>
<dbReference type="GO" id="GO:0046872">
    <property type="term" value="F:metal ion binding"/>
    <property type="evidence" value="ECO:0007669"/>
    <property type="project" value="UniProtKB-KW"/>
</dbReference>
<feature type="transmembrane region" description="Helical" evidence="7">
    <location>
        <begin position="236"/>
        <end position="256"/>
    </location>
</feature>
<dbReference type="GO" id="GO:0009252">
    <property type="term" value="P:peptidoglycan biosynthetic process"/>
    <property type="evidence" value="ECO:0007669"/>
    <property type="project" value="UniProtKB-UniRule"/>
</dbReference>
<evidence type="ECO:0000256" key="4">
    <source>
        <dbReference type="ARBA" id="ARBA00022692"/>
    </source>
</evidence>
<feature type="transmembrane region" description="Helical" evidence="7">
    <location>
        <begin position="122"/>
        <end position="139"/>
    </location>
</feature>
<evidence type="ECO:0000256" key="5">
    <source>
        <dbReference type="ARBA" id="ARBA00022989"/>
    </source>
</evidence>
<keyword evidence="4 7" id="KW-0812">Transmembrane</keyword>
<evidence type="ECO:0000256" key="9">
    <source>
        <dbReference type="PIRSR" id="PIRSR600715-1"/>
    </source>
</evidence>
<dbReference type="HAMAP" id="MF_00038">
    <property type="entry name" value="MraY"/>
    <property type="match status" value="1"/>
</dbReference>
<keyword evidence="7" id="KW-0131">Cell cycle</keyword>
<dbReference type="InterPro" id="IPR018480">
    <property type="entry name" value="PNAcMuramoyl-5peptid_Trfase_CS"/>
</dbReference>
<keyword evidence="7" id="KW-0573">Peptidoglycan synthesis</keyword>
<protein>
    <recommendedName>
        <fullName evidence="7 8">Phospho-N-acetylmuramoyl-pentapeptide-transferase</fullName>
        <ecNumber evidence="7 8">2.7.8.13</ecNumber>
    </recommendedName>
    <alternativeName>
        <fullName evidence="7">UDP-MurNAc-pentapeptide phosphotransferase</fullName>
    </alternativeName>
</protein>
<keyword evidence="7" id="KW-1003">Cell membrane</keyword>
<comment type="caution">
    <text evidence="10">The sequence shown here is derived from an EMBL/GenBank/DDBJ whole genome shotgun (WGS) entry which is preliminary data.</text>
</comment>
<dbReference type="STRING" id="1544416.Cocul_00357"/>
<dbReference type="OrthoDB" id="9805475at2"/>
<evidence type="ECO:0000256" key="7">
    <source>
        <dbReference type="HAMAP-Rule" id="MF_00038"/>
    </source>
</evidence>
<keyword evidence="7" id="KW-0961">Cell wall biogenesis/degradation</keyword>
<dbReference type="EMBL" id="LKST01000001">
    <property type="protein sequence ID" value="KQB85219.1"/>
    <property type="molecule type" value="Genomic_DNA"/>
</dbReference>
<dbReference type="PANTHER" id="PTHR22926">
    <property type="entry name" value="PHOSPHO-N-ACETYLMURAMOYL-PENTAPEPTIDE-TRANSFERASE"/>
    <property type="match status" value="1"/>
</dbReference>
<comment type="similarity">
    <text evidence="2 7">Belongs to the glycosyltransferase 4 family. MraY subfamily.</text>
</comment>
<keyword evidence="7 9" id="KW-0460">Magnesium</keyword>
<dbReference type="Pfam" id="PF00953">
    <property type="entry name" value="Glycos_transf_4"/>
    <property type="match status" value="1"/>
</dbReference>
<keyword evidence="7" id="KW-0133">Cell shape</keyword>
<name>A0A0Q0YFI0_9CORY</name>